<name>A0A2P2IQU7_RHIMU</name>
<evidence type="ECO:0000313" key="1">
    <source>
        <dbReference type="EMBL" id="MBW83593.1"/>
    </source>
</evidence>
<proteinExistence type="predicted"/>
<accession>A0A2P2IQU7</accession>
<dbReference type="EMBL" id="GGEC01003110">
    <property type="protein sequence ID" value="MBW83593.1"/>
    <property type="molecule type" value="Transcribed_RNA"/>
</dbReference>
<organism evidence="1">
    <name type="scientific">Rhizophora mucronata</name>
    <name type="common">Asiatic mangrove</name>
    <dbReference type="NCBI Taxonomy" id="61149"/>
    <lineage>
        <taxon>Eukaryota</taxon>
        <taxon>Viridiplantae</taxon>
        <taxon>Streptophyta</taxon>
        <taxon>Embryophyta</taxon>
        <taxon>Tracheophyta</taxon>
        <taxon>Spermatophyta</taxon>
        <taxon>Magnoliopsida</taxon>
        <taxon>eudicotyledons</taxon>
        <taxon>Gunneridae</taxon>
        <taxon>Pentapetalae</taxon>
        <taxon>rosids</taxon>
        <taxon>fabids</taxon>
        <taxon>Malpighiales</taxon>
        <taxon>Rhizophoraceae</taxon>
        <taxon>Rhizophora</taxon>
    </lineage>
</organism>
<reference evidence="1" key="1">
    <citation type="submission" date="2018-02" db="EMBL/GenBank/DDBJ databases">
        <title>Rhizophora mucronata_Transcriptome.</title>
        <authorList>
            <person name="Meera S.P."/>
            <person name="Sreeshan A."/>
            <person name="Augustine A."/>
        </authorList>
    </citation>
    <scope>NUCLEOTIDE SEQUENCE</scope>
    <source>
        <tissue evidence="1">Leaf</tissue>
    </source>
</reference>
<sequence length="14" mass="1469">MSPIVVSPTLSPQI</sequence>
<protein>
    <submittedName>
        <fullName evidence="1">Cellulose synthase</fullName>
    </submittedName>
</protein>